<keyword evidence="6" id="KW-0732">Signal</keyword>
<dbReference type="OrthoDB" id="9809164at2"/>
<protein>
    <submittedName>
        <fullName evidence="8">OmpA/MotB</fullName>
    </submittedName>
</protein>
<organism evidence="8 9">
    <name type="scientific">Chondromyces apiculatus DSM 436</name>
    <dbReference type="NCBI Taxonomy" id="1192034"/>
    <lineage>
        <taxon>Bacteria</taxon>
        <taxon>Pseudomonadati</taxon>
        <taxon>Myxococcota</taxon>
        <taxon>Polyangia</taxon>
        <taxon>Polyangiales</taxon>
        <taxon>Polyangiaceae</taxon>
        <taxon>Chondromyces</taxon>
    </lineage>
</organism>
<dbReference type="EMBL" id="ASRX01000028">
    <property type="protein sequence ID" value="EYF04971.1"/>
    <property type="molecule type" value="Genomic_DNA"/>
</dbReference>
<name>A0A017T8N8_9BACT</name>
<accession>A0A017T8N8</accession>
<dbReference type="Proteomes" id="UP000019678">
    <property type="component" value="Unassembled WGS sequence"/>
</dbReference>
<evidence type="ECO:0000313" key="8">
    <source>
        <dbReference type="EMBL" id="EYF04971.1"/>
    </source>
</evidence>
<keyword evidence="2 4" id="KW-0472">Membrane</keyword>
<feature type="region of interest" description="Disordered" evidence="5">
    <location>
        <begin position="136"/>
        <end position="157"/>
    </location>
</feature>
<dbReference type="STRING" id="1192034.CAP_3782"/>
<proteinExistence type="predicted"/>
<keyword evidence="9" id="KW-1185">Reference proteome</keyword>
<dbReference type="eggNOG" id="COG2885">
    <property type="taxonomic scope" value="Bacteria"/>
</dbReference>
<dbReference type="InterPro" id="IPR050330">
    <property type="entry name" value="Bact_OuterMem_StrucFunc"/>
</dbReference>
<comment type="caution">
    <text evidence="8">The sequence shown here is derived from an EMBL/GenBank/DDBJ whole genome shotgun (WGS) entry which is preliminary data.</text>
</comment>
<dbReference type="InterPro" id="IPR006664">
    <property type="entry name" value="OMP_bac"/>
</dbReference>
<evidence type="ECO:0000256" key="3">
    <source>
        <dbReference type="ARBA" id="ARBA00023237"/>
    </source>
</evidence>
<dbReference type="Gene3D" id="3.30.1330.60">
    <property type="entry name" value="OmpA-like domain"/>
    <property type="match status" value="1"/>
</dbReference>
<dbReference type="InterPro" id="IPR006665">
    <property type="entry name" value="OmpA-like"/>
</dbReference>
<comment type="subcellular location">
    <subcellularLocation>
        <location evidence="1">Cell outer membrane</location>
    </subcellularLocation>
</comment>
<dbReference type="AlphaFoldDB" id="A0A017T8N8"/>
<dbReference type="PROSITE" id="PS51257">
    <property type="entry name" value="PROKAR_LIPOPROTEIN"/>
    <property type="match status" value="1"/>
</dbReference>
<evidence type="ECO:0000256" key="6">
    <source>
        <dbReference type="SAM" id="SignalP"/>
    </source>
</evidence>
<dbReference type="RefSeq" id="WP_044243211.1">
    <property type="nucleotide sequence ID" value="NZ_ASRX01000028.1"/>
</dbReference>
<feature type="domain" description="OmpA-like" evidence="7">
    <location>
        <begin position="54"/>
        <end position="171"/>
    </location>
</feature>
<feature type="region of interest" description="Disordered" evidence="5">
    <location>
        <begin position="24"/>
        <end position="54"/>
    </location>
</feature>
<dbReference type="PANTHER" id="PTHR30329:SF21">
    <property type="entry name" value="LIPOPROTEIN YIAD-RELATED"/>
    <property type="match status" value="1"/>
</dbReference>
<gene>
    <name evidence="8" type="ORF">CAP_3782</name>
</gene>
<dbReference type="PROSITE" id="PS51123">
    <property type="entry name" value="OMPA_2"/>
    <property type="match status" value="1"/>
</dbReference>
<evidence type="ECO:0000256" key="4">
    <source>
        <dbReference type="PROSITE-ProRule" id="PRU00473"/>
    </source>
</evidence>
<evidence type="ECO:0000313" key="9">
    <source>
        <dbReference type="Proteomes" id="UP000019678"/>
    </source>
</evidence>
<dbReference type="CDD" id="cd07185">
    <property type="entry name" value="OmpA_C-like"/>
    <property type="match status" value="1"/>
</dbReference>
<dbReference type="Pfam" id="PF00691">
    <property type="entry name" value="OmpA"/>
    <property type="match status" value="1"/>
</dbReference>
<evidence type="ECO:0000256" key="1">
    <source>
        <dbReference type="ARBA" id="ARBA00004442"/>
    </source>
</evidence>
<dbReference type="PANTHER" id="PTHR30329">
    <property type="entry name" value="STATOR ELEMENT OF FLAGELLAR MOTOR COMPLEX"/>
    <property type="match status" value="1"/>
</dbReference>
<evidence type="ECO:0000256" key="2">
    <source>
        <dbReference type="ARBA" id="ARBA00023136"/>
    </source>
</evidence>
<dbReference type="GO" id="GO:0009279">
    <property type="term" value="C:cell outer membrane"/>
    <property type="evidence" value="ECO:0007669"/>
    <property type="project" value="UniProtKB-SubCell"/>
</dbReference>
<feature type="signal peptide" evidence="6">
    <location>
        <begin position="1"/>
        <end position="19"/>
    </location>
</feature>
<sequence length="171" mass="17720">MIKVTSLLTLFLLAGGAFGCASEPAPKPQTPADSAAGNGAGGAPRTQGEGSVQVDQRIAEACSLPSSYFAFDSSRLDTGTQPTLDAIATCFSTGPLKGRGMMIVGHADPRGELEYNFALGHKRASSVAQYIQKRGVSASKVGTSSKGELDASGEDEQGWAKDRRVQVLLAD</sequence>
<evidence type="ECO:0000259" key="7">
    <source>
        <dbReference type="PROSITE" id="PS51123"/>
    </source>
</evidence>
<feature type="chain" id="PRO_5001496703" evidence="6">
    <location>
        <begin position="20"/>
        <end position="171"/>
    </location>
</feature>
<dbReference type="InterPro" id="IPR036737">
    <property type="entry name" value="OmpA-like_sf"/>
</dbReference>
<evidence type="ECO:0000256" key="5">
    <source>
        <dbReference type="SAM" id="MobiDB-lite"/>
    </source>
</evidence>
<dbReference type="SUPFAM" id="SSF103088">
    <property type="entry name" value="OmpA-like"/>
    <property type="match status" value="1"/>
</dbReference>
<keyword evidence="3" id="KW-0998">Cell outer membrane</keyword>
<dbReference type="PRINTS" id="PR01021">
    <property type="entry name" value="OMPADOMAIN"/>
</dbReference>
<reference evidence="8 9" key="1">
    <citation type="submission" date="2013-05" db="EMBL/GenBank/DDBJ databases">
        <title>Genome assembly of Chondromyces apiculatus DSM 436.</title>
        <authorList>
            <person name="Sharma G."/>
            <person name="Khatri I."/>
            <person name="Kaur C."/>
            <person name="Mayilraj S."/>
            <person name="Subramanian S."/>
        </authorList>
    </citation>
    <scope>NUCLEOTIDE SEQUENCE [LARGE SCALE GENOMIC DNA]</scope>
    <source>
        <strain evidence="8 9">DSM 436</strain>
    </source>
</reference>